<dbReference type="InterPro" id="IPR018496">
    <property type="entry name" value="PsdUridine_synth_RsuA/RluB_CS"/>
</dbReference>
<dbReference type="CDD" id="cd00165">
    <property type="entry name" value="S4"/>
    <property type="match status" value="1"/>
</dbReference>
<dbReference type="Gene3D" id="3.30.70.580">
    <property type="entry name" value="Pseudouridine synthase I, catalytic domain, N-terminal subdomain"/>
    <property type="match status" value="1"/>
</dbReference>
<dbReference type="Gene3D" id="3.10.290.10">
    <property type="entry name" value="RNA-binding S4 domain"/>
    <property type="match status" value="1"/>
</dbReference>
<evidence type="ECO:0000256" key="3">
    <source>
        <dbReference type="ARBA" id="ARBA00023235"/>
    </source>
</evidence>
<name>A0ABS1IZ70_9FIRM</name>
<dbReference type="InterPro" id="IPR050343">
    <property type="entry name" value="RsuA_PseudoU_synthase"/>
</dbReference>
<evidence type="ECO:0000256" key="5">
    <source>
        <dbReference type="RuleBase" id="RU003887"/>
    </source>
</evidence>
<dbReference type="EMBL" id="JAEPRJ010000001">
    <property type="protein sequence ID" value="MBK5897187.1"/>
    <property type="molecule type" value="Genomic_DNA"/>
</dbReference>
<dbReference type="CDD" id="cd02553">
    <property type="entry name" value="PseudoU_synth_RsuA"/>
    <property type="match status" value="1"/>
</dbReference>
<dbReference type="PANTHER" id="PTHR47683:SF4">
    <property type="entry name" value="PSEUDOURIDINE SYNTHASE"/>
    <property type="match status" value="1"/>
</dbReference>
<dbReference type="InterPro" id="IPR036986">
    <property type="entry name" value="S4_RNA-bd_sf"/>
</dbReference>
<dbReference type="SUPFAM" id="SSF55174">
    <property type="entry name" value="Alpha-L RNA-binding motif"/>
    <property type="match status" value="1"/>
</dbReference>
<keyword evidence="2 4" id="KW-0694">RNA-binding</keyword>
<evidence type="ECO:0000313" key="7">
    <source>
        <dbReference type="EMBL" id="MBK5897187.1"/>
    </source>
</evidence>
<dbReference type="PANTHER" id="PTHR47683">
    <property type="entry name" value="PSEUDOURIDINE SYNTHASE FAMILY PROTEIN-RELATED"/>
    <property type="match status" value="1"/>
</dbReference>
<dbReference type="InterPro" id="IPR020094">
    <property type="entry name" value="TruA/RsuA/RluB/E/F_N"/>
</dbReference>
<dbReference type="InterPro" id="IPR000748">
    <property type="entry name" value="PsdUridine_synth_RsuA/RluB/E/F"/>
</dbReference>
<dbReference type="NCBIfam" id="TIGR00093">
    <property type="entry name" value="pseudouridine synthase"/>
    <property type="match status" value="1"/>
</dbReference>
<dbReference type="SUPFAM" id="SSF55120">
    <property type="entry name" value="Pseudouridine synthase"/>
    <property type="match status" value="1"/>
</dbReference>
<dbReference type="InterPro" id="IPR006145">
    <property type="entry name" value="PsdUridine_synth_RsuA/RluA"/>
</dbReference>
<feature type="domain" description="RNA-binding S4" evidence="6">
    <location>
        <begin position="5"/>
        <end position="63"/>
    </location>
</feature>
<evidence type="ECO:0000313" key="8">
    <source>
        <dbReference type="Proteomes" id="UP000604730"/>
    </source>
</evidence>
<comment type="similarity">
    <text evidence="1 5">Belongs to the pseudouridine synthase RsuA family.</text>
</comment>
<keyword evidence="3 5" id="KW-0413">Isomerase</keyword>
<sequence length="242" mass="27588">MSKTIRLDKYLSDMTSETRSKVKEYIRKGRITVNTVIVKSPDTKVDTDNDEVCLDGRKVGYVEYYYYMMNKPQGVITSTEKGKTKTVMDVFKESGIDCPRFDELSPVGRLDKDTEGLLLITNDGDLNHKLLSPKNHVDKVYFAELKYPLKDDDKTAFEEGLDLGDFVSRPAVLEICENDKKFSAKVTISEGKFHQIKRMFEAVDNEVVYLKRLRMGSLTLDDNLGLGEVRELTEDEIDALCV</sequence>
<dbReference type="PROSITE" id="PS01149">
    <property type="entry name" value="PSI_RSU"/>
    <property type="match status" value="1"/>
</dbReference>
<proteinExistence type="inferred from homology"/>
<dbReference type="Gene3D" id="3.30.70.1560">
    <property type="entry name" value="Alpha-L RNA-binding motif"/>
    <property type="match status" value="1"/>
</dbReference>
<dbReference type="Proteomes" id="UP000604730">
    <property type="component" value="Unassembled WGS sequence"/>
</dbReference>
<accession>A0ABS1IZ70</accession>
<dbReference type="InterPro" id="IPR002942">
    <property type="entry name" value="S4_RNA-bd"/>
</dbReference>
<reference evidence="7 8" key="1">
    <citation type="submission" date="2021-01" db="EMBL/GenBank/DDBJ databases">
        <title>Isolation and description of Catonella massiliensis sp. nov., a novel Catonella species, isolated from a stable periodontitis subject.</title>
        <authorList>
            <person name="Antezack A."/>
            <person name="Boxberger M."/>
            <person name="La Scola B."/>
            <person name="Monnet-Corti V."/>
        </authorList>
    </citation>
    <scope>NUCLEOTIDE SEQUENCE [LARGE SCALE GENOMIC DNA]</scope>
    <source>
        <strain evidence="7 8">Marseille-Q4567</strain>
    </source>
</reference>
<dbReference type="Pfam" id="PF01479">
    <property type="entry name" value="S4"/>
    <property type="match status" value="1"/>
</dbReference>
<protein>
    <recommendedName>
        <fullName evidence="5">Pseudouridine synthase</fullName>
        <ecNumber evidence="5">5.4.99.-</ecNumber>
    </recommendedName>
</protein>
<dbReference type="InterPro" id="IPR042092">
    <property type="entry name" value="PsdUridine_s_RsuA/RluB/E/F_cat"/>
</dbReference>
<dbReference type="PROSITE" id="PS50889">
    <property type="entry name" value="S4"/>
    <property type="match status" value="1"/>
</dbReference>
<evidence type="ECO:0000259" key="6">
    <source>
        <dbReference type="SMART" id="SM00363"/>
    </source>
</evidence>
<dbReference type="Pfam" id="PF00849">
    <property type="entry name" value="PseudoU_synth_2"/>
    <property type="match status" value="1"/>
</dbReference>
<dbReference type="RefSeq" id="WP_208428690.1">
    <property type="nucleotide sequence ID" value="NZ_JAEPRJ010000001.1"/>
</dbReference>
<dbReference type="SMART" id="SM00363">
    <property type="entry name" value="S4"/>
    <property type="match status" value="1"/>
</dbReference>
<evidence type="ECO:0000256" key="4">
    <source>
        <dbReference type="PROSITE-ProRule" id="PRU00182"/>
    </source>
</evidence>
<comment type="caution">
    <text evidence="7">The sequence shown here is derived from an EMBL/GenBank/DDBJ whole genome shotgun (WGS) entry which is preliminary data.</text>
</comment>
<keyword evidence="8" id="KW-1185">Reference proteome</keyword>
<organism evidence="7 8">
    <name type="scientific">Catonella massiliensis</name>
    <dbReference type="NCBI Taxonomy" id="2799636"/>
    <lineage>
        <taxon>Bacteria</taxon>
        <taxon>Bacillati</taxon>
        <taxon>Bacillota</taxon>
        <taxon>Clostridia</taxon>
        <taxon>Lachnospirales</taxon>
        <taxon>Lachnospiraceae</taxon>
        <taxon>Catonella</taxon>
    </lineage>
</organism>
<gene>
    <name evidence="7" type="ORF">JJN12_05210</name>
</gene>
<dbReference type="EC" id="5.4.99.-" evidence="5"/>
<dbReference type="InterPro" id="IPR020103">
    <property type="entry name" value="PsdUridine_synth_cat_dom_sf"/>
</dbReference>
<evidence type="ECO:0000256" key="2">
    <source>
        <dbReference type="ARBA" id="ARBA00022884"/>
    </source>
</evidence>
<evidence type="ECO:0000256" key="1">
    <source>
        <dbReference type="ARBA" id="ARBA00008348"/>
    </source>
</evidence>